<dbReference type="AlphaFoldDB" id="A0A6G1GL22"/>
<evidence type="ECO:0000313" key="2">
    <source>
        <dbReference type="EMBL" id="KAF1981621.1"/>
    </source>
</evidence>
<keyword evidence="1" id="KW-0732">Signal</keyword>
<proteinExistence type="predicted"/>
<evidence type="ECO:0000256" key="1">
    <source>
        <dbReference type="SAM" id="SignalP"/>
    </source>
</evidence>
<organism evidence="2 3">
    <name type="scientific">Aulographum hederae CBS 113979</name>
    <dbReference type="NCBI Taxonomy" id="1176131"/>
    <lineage>
        <taxon>Eukaryota</taxon>
        <taxon>Fungi</taxon>
        <taxon>Dikarya</taxon>
        <taxon>Ascomycota</taxon>
        <taxon>Pezizomycotina</taxon>
        <taxon>Dothideomycetes</taxon>
        <taxon>Pleosporomycetidae</taxon>
        <taxon>Aulographales</taxon>
        <taxon>Aulographaceae</taxon>
    </lineage>
</organism>
<gene>
    <name evidence="2" type="ORF">K402DRAFT_457929</name>
</gene>
<keyword evidence="3" id="KW-1185">Reference proteome</keyword>
<evidence type="ECO:0008006" key="4">
    <source>
        <dbReference type="Google" id="ProtNLM"/>
    </source>
</evidence>
<accession>A0A6G1GL22</accession>
<dbReference type="Gene3D" id="2.60.20.10">
    <property type="entry name" value="Crystallins"/>
    <property type="match status" value="1"/>
</dbReference>
<dbReference type="OrthoDB" id="2910287at2759"/>
<evidence type="ECO:0000313" key="3">
    <source>
        <dbReference type="Proteomes" id="UP000800041"/>
    </source>
</evidence>
<dbReference type="Proteomes" id="UP000800041">
    <property type="component" value="Unassembled WGS sequence"/>
</dbReference>
<sequence>MQMTTVLIAGLASLAAGAPTSDSLEARGMAANTVTYCTNINFKGTCKTVSVDVRSAACNEVSANYVGKISSFKSDPATSCRLMSTANCNWYAYNPPMKYYYVQKEDRVAVGYNGVKDLRNVSFNDVTSSFQCFSNQGQ</sequence>
<feature type="signal peptide" evidence="1">
    <location>
        <begin position="1"/>
        <end position="17"/>
    </location>
</feature>
<dbReference type="EMBL" id="ML977196">
    <property type="protein sequence ID" value="KAF1981621.1"/>
    <property type="molecule type" value="Genomic_DNA"/>
</dbReference>
<reference evidence="2" key="1">
    <citation type="journal article" date="2020" name="Stud. Mycol.">
        <title>101 Dothideomycetes genomes: a test case for predicting lifestyles and emergence of pathogens.</title>
        <authorList>
            <person name="Haridas S."/>
            <person name="Albert R."/>
            <person name="Binder M."/>
            <person name="Bloem J."/>
            <person name="Labutti K."/>
            <person name="Salamov A."/>
            <person name="Andreopoulos B."/>
            <person name="Baker S."/>
            <person name="Barry K."/>
            <person name="Bills G."/>
            <person name="Bluhm B."/>
            <person name="Cannon C."/>
            <person name="Castanera R."/>
            <person name="Culley D."/>
            <person name="Daum C."/>
            <person name="Ezra D."/>
            <person name="Gonzalez J."/>
            <person name="Henrissat B."/>
            <person name="Kuo A."/>
            <person name="Liang C."/>
            <person name="Lipzen A."/>
            <person name="Lutzoni F."/>
            <person name="Magnuson J."/>
            <person name="Mondo S."/>
            <person name="Nolan M."/>
            <person name="Ohm R."/>
            <person name="Pangilinan J."/>
            <person name="Park H.-J."/>
            <person name="Ramirez L."/>
            <person name="Alfaro M."/>
            <person name="Sun H."/>
            <person name="Tritt A."/>
            <person name="Yoshinaga Y."/>
            <person name="Zwiers L.-H."/>
            <person name="Turgeon B."/>
            <person name="Goodwin S."/>
            <person name="Spatafora J."/>
            <person name="Crous P."/>
            <person name="Grigoriev I."/>
        </authorList>
    </citation>
    <scope>NUCLEOTIDE SEQUENCE</scope>
    <source>
        <strain evidence="2">CBS 113979</strain>
    </source>
</reference>
<name>A0A6G1GL22_9PEZI</name>
<feature type="chain" id="PRO_5026308461" description="Beta/gamma crystallin 'Greek key' domain-containing protein" evidence="1">
    <location>
        <begin position="18"/>
        <end position="138"/>
    </location>
</feature>
<protein>
    <recommendedName>
        <fullName evidence="4">Beta/gamma crystallin 'Greek key' domain-containing protein</fullName>
    </recommendedName>
</protein>